<evidence type="ECO:0000256" key="2">
    <source>
        <dbReference type="SAM" id="MobiDB-lite"/>
    </source>
</evidence>
<feature type="region of interest" description="Disordered" evidence="2">
    <location>
        <begin position="152"/>
        <end position="171"/>
    </location>
</feature>
<dbReference type="InterPro" id="IPR003610">
    <property type="entry name" value="CBM5/12"/>
</dbReference>
<gene>
    <name evidence="4" type="ORF">GCM10022254_15780</name>
</gene>
<keyword evidence="1" id="KW-0378">Hydrolase</keyword>
<feature type="domain" description="Chitin-binding type-3" evidence="3">
    <location>
        <begin position="125"/>
        <end position="171"/>
    </location>
</feature>
<dbReference type="Proteomes" id="UP001501710">
    <property type="component" value="Unassembled WGS sequence"/>
</dbReference>
<proteinExistence type="predicted"/>
<accession>A0ABP8BVL8</accession>
<dbReference type="SUPFAM" id="SSF51055">
    <property type="entry name" value="Carbohydrate binding domain"/>
    <property type="match status" value="1"/>
</dbReference>
<comment type="caution">
    <text evidence="4">The sequence shown here is derived from an EMBL/GenBank/DDBJ whole genome shotgun (WGS) entry which is preliminary data.</text>
</comment>
<dbReference type="CDD" id="cd12214">
    <property type="entry name" value="ChiA1_BD"/>
    <property type="match status" value="1"/>
</dbReference>
<protein>
    <recommendedName>
        <fullName evidence="3">Chitin-binding type-3 domain-containing protein</fullName>
    </recommendedName>
</protein>
<dbReference type="EMBL" id="BAABAS010000004">
    <property type="protein sequence ID" value="GAA4227631.1"/>
    <property type="molecule type" value="Genomic_DNA"/>
</dbReference>
<evidence type="ECO:0000313" key="4">
    <source>
        <dbReference type="EMBL" id="GAA4227631.1"/>
    </source>
</evidence>
<organism evidence="4 5">
    <name type="scientific">Actinomadura meridiana</name>
    <dbReference type="NCBI Taxonomy" id="559626"/>
    <lineage>
        <taxon>Bacteria</taxon>
        <taxon>Bacillati</taxon>
        <taxon>Actinomycetota</taxon>
        <taxon>Actinomycetes</taxon>
        <taxon>Streptosporangiales</taxon>
        <taxon>Thermomonosporaceae</taxon>
        <taxon>Actinomadura</taxon>
    </lineage>
</organism>
<dbReference type="InterPro" id="IPR036573">
    <property type="entry name" value="CBM_sf_5/12"/>
</dbReference>
<reference evidence="5" key="1">
    <citation type="journal article" date="2019" name="Int. J. Syst. Evol. Microbiol.">
        <title>The Global Catalogue of Microorganisms (GCM) 10K type strain sequencing project: providing services to taxonomists for standard genome sequencing and annotation.</title>
        <authorList>
            <consortium name="The Broad Institute Genomics Platform"/>
            <consortium name="The Broad Institute Genome Sequencing Center for Infectious Disease"/>
            <person name="Wu L."/>
            <person name="Ma J."/>
        </authorList>
    </citation>
    <scope>NUCLEOTIDE SEQUENCE [LARGE SCALE GENOMIC DNA]</scope>
    <source>
        <strain evidence="5">JCM 17440</strain>
    </source>
</reference>
<evidence type="ECO:0000313" key="5">
    <source>
        <dbReference type="Proteomes" id="UP001501710"/>
    </source>
</evidence>
<dbReference type="Gene3D" id="2.10.10.20">
    <property type="entry name" value="Carbohydrate-binding module superfamily 5/12"/>
    <property type="match status" value="1"/>
</dbReference>
<feature type="region of interest" description="Disordered" evidence="2">
    <location>
        <begin position="39"/>
        <end position="128"/>
    </location>
</feature>
<name>A0ABP8BVL8_9ACTN</name>
<feature type="compositionally biased region" description="Low complexity" evidence="2">
    <location>
        <begin position="82"/>
        <end position="122"/>
    </location>
</feature>
<dbReference type="Pfam" id="PF02839">
    <property type="entry name" value="CBM_5_12"/>
    <property type="match status" value="1"/>
</dbReference>
<sequence>MAHARPPVKPPVRRRYGVLGAVLTIVFLLAVGYAAVEYADRSSGKPGASPATGTAGAGPEGGSSTQNPGSSDDPVGVGQKKSASPSQTPTTTTPTASSATPSPSSPSTTGRGTPRTTPPQRGIDSPAWTVGVRYRAGDRVTHGGAAYVCRQGHTSQADWPPQDTPTLWSPA</sequence>
<evidence type="ECO:0000256" key="1">
    <source>
        <dbReference type="ARBA" id="ARBA00022801"/>
    </source>
</evidence>
<dbReference type="SMART" id="SM00495">
    <property type="entry name" value="ChtBD3"/>
    <property type="match status" value="1"/>
</dbReference>
<keyword evidence="5" id="KW-1185">Reference proteome</keyword>
<evidence type="ECO:0000259" key="3">
    <source>
        <dbReference type="SMART" id="SM00495"/>
    </source>
</evidence>